<feature type="signal peptide" evidence="7">
    <location>
        <begin position="1"/>
        <end position="23"/>
    </location>
</feature>
<keyword evidence="3 7" id="KW-0732">Signal</keyword>
<dbReference type="EMBL" id="CAJVCH010571235">
    <property type="protein sequence ID" value="CAG7836993.1"/>
    <property type="molecule type" value="Genomic_DNA"/>
</dbReference>
<dbReference type="AlphaFoldDB" id="A0A8J2LRZ9"/>
<feature type="chain" id="PRO_5035234424" description="acid phosphatase" evidence="7">
    <location>
        <begin position="24"/>
        <end position="403"/>
    </location>
</feature>
<comment type="catalytic activity">
    <reaction evidence="1">
        <text>a phosphate monoester + H2O = an alcohol + phosphate</text>
        <dbReference type="Rhea" id="RHEA:15017"/>
        <dbReference type="ChEBI" id="CHEBI:15377"/>
        <dbReference type="ChEBI" id="CHEBI:30879"/>
        <dbReference type="ChEBI" id="CHEBI:43474"/>
        <dbReference type="ChEBI" id="CHEBI:67140"/>
        <dbReference type="EC" id="3.1.3.2"/>
    </reaction>
</comment>
<dbReference type="CDD" id="cd07061">
    <property type="entry name" value="HP_HAP_like"/>
    <property type="match status" value="1"/>
</dbReference>
<dbReference type="InterPro" id="IPR033379">
    <property type="entry name" value="Acid_Pase_AS"/>
</dbReference>
<dbReference type="PANTHER" id="PTHR11567">
    <property type="entry name" value="ACID PHOSPHATASE-RELATED"/>
    <property type="match status" value="1"/>
</dbReference>
<name>A0A8J2LRZ9_9HEXA</name>
<dbReference type="Proteomes" id="UP000708208">
    <property type="component" value="Unassembled WGS sequence"/>
</dbReference>
<dbReference type="PROSITE" id="PS00616">
    <property type="entry name" value="HIS_ACID_PHOSPHAT_1"/>
    <property type="match status" value="1"/>
</dbReference>
<dbReference type="InterPro" id="IPR000560">
    <property type="entry name" value="His_Pase_clade-2"/>
</dbReference>
<dbReference type="GO" id="GO:0003993">
    <property type="term" value="F:acid phosphatase activity"/>
    <property type="evidence" value="ECO:0007669"/>
    <property type="project" value="UniProtKB-EC"/>
</dbReference>
<evidence type="ECO:0000256" key="3">
    <source>
        <dbReference type="ARBA" id="ARBA00022729"/>
    </source>
</evidence>
<organism evidence="8 9">
    <name type="scientific">Allacma fusca</name>
    <dbReference type="NCBI Taxonomy" id="39272"/>
    <lineage>
        <taxon>Eukaryota</taxon>
        <taxon>Metazoa</taxon>
        <taxon>Ecdysozoa</taxon>
        <taxon>Arthropoda</taxon>
        <taxon>Hexapoda</taxon>
        <taxon>Collembola</taxon>
        <taxon>Symphypleona</taxon>
        <taxon>Sminthuridae</taxon>
        <taxon>Allacma</taxon>
    </lineage>
</organism>
<evidence type="ECO:0000256" key="2">
    <source>
        <dbReference type="ARBA" id="ARBA00012646"/>
    </source>
</evidence>
<dbReference type="InterPro" id="IPR050645">
    <property type="entry name" value="Histidine_acid_phosphatase"/>
</dbReference>
<evidence type="ECO:0000256" key="6">
    <source>
        <dbReference type="ARBA" id="ARBA00023180"/>
    </source>
</evidence>
<reference evidence="8" key="1">
    <citation type="submission" date="2021-06" db="EMBL/GenBank/DDBJ databases">
        <authorList>
            <person name="Hodson N. C."/>
            <person name="Mongue J. A."/>
            <person name="Jaron S. K."/>
        </authorList>
    </citation>
    <scope>NUCLEOTIDE SEQUENCE</scope>
</reference>
<keyword evidence="9" id="KW-1185">Reference proteome</keyword>
<evidence type="ECO:0000313" key="8">
    <source>
        <dbReference type="EMBL" id="CAG7836993.1"/>
    </source>
</evidence>
<dbReference type="EC" id="3.1.3.2" evidence="2"/>
<keyword evidence="4" id="KW-0378">Hydrolase</keyword>
<sequence>MYFPFRTFFALACAQFLIHGSSADESDESVRIPPPNSDTTDLKTLRLVQVIFRHGDRTPVVQYPKDPLQDESLWPEGFSALTKKGKKMQLDLGKYLRARYDGFLSRAYKPLEISVQSSSADRAIMSALANLAGLFPPTEEDPKSMWDEDIKWQPIPVHTLTDADDNYINFKAYCPRFKELKEEYIRRSEFAIGVNSDPANQELYSFLSNHTGWDVKDFEQVSDLHDTLLIQSNYHLPLPNWTHEVFPERTGKLFDLPFDTRVQVPTEEVQKVKCGPLLRRLVTNMDAARDSSSGSGKPNKAKMYMYSGHDSTSSILLGTLKVFDTQFPAYASTVLLEMHELPDRNNNSDYYLKVFFRNSTTVPPFELNIPSCGYPCRLDTLKESYKNIMVDGPEWRAACEKAS</sequence>
<keyword evidence="6" id="KW-0325">Glycoprotein</keyword>
<dbReference type="OrthoDB" id="10257284at2759"/>
<keyword evidence="5" id="KW-1015">Disulfide bond</keyword>
<dbReference type="Pfam" id="PF00328">
    <property type="entry name" value="His_Phos_2"/>
    <property type="match status" value="1"/>
</dbReference>
<dbReference type="PANTHER" id="PTHR11567:SF211">
    <property type="entry name" value="PROSTATIC ACID PHOSPHATASE"/>
    <property type="match status" value="1"/>
</dbReference>
<comment type="caution">
    <text evidence="8">The sequence shown here is derived from an EMBL/GenBank/DDBJ whole genome shotgun (WGS) entry which is preliminary data.</text>
</comment>
<evidence type="ECO:0000256" key="5">
    <source>
        <dbReference type="ARBA" id="ARBA00023157"/>
    </source>
</evidence>
<evidence type="ECO:0000256" key="1">
    <source>
        <dbReference type="ARBA" id="ARBA00000032"/>
    </source>
</evidence>
<accession>A0A8J2LRZ9</accession>
<evidence type="ECO:0000256" key="4">
    <source>
        <dbReference type="ARBA" id="ARBA00022801"/>
    </source>
</evidence>
<evidence type="ECO:0000313" key="9">
    <source>
        <dbReference type="Proteomes" id="UP000708208"/>
    </source>
</evidence>
<gene>
    <name evidence="8" type="ORF">AFUS01_LOCUS46174</name>
</gene>
<proteinExistence type="predicted"/>
<evidence type="ECO:0000256" key="7">
    <source>
        <dbReference type="SAM" id="SignalP"/>
    </source>
</evidence>
<protein>
    <recommendedName>
        <fullName evidence="2">acid phosphatase</fullName>
        <ecNumber evidence="2">3.1.3.2</ecNumber>
    </recommendedName>
</protein>